<feature type="transmembrane region" description="Helical" evidence="1">
    <location>
        <begin position="6"/>
        <end position="22"/>
    </location>
</feature>
<keyword evidence="1" id="KW-0472">Membrane</keyword>
<evidence type="ECO:0000313" key="3">
    <source>
        <dbReference type="Proteomes" id="UP001165367"/>
    </source>
</evidence>
<evidence type="ECO:0000256" key="1">
    <source>
        <dbReference type="SAM" id="Phobius"/>
    </source>
</evidence>
<comment type="caution">
    <text evidence="2">The sequence shown here is derived from an EMBL/GenBank/DDBJ whole genome shotgun (WGS) entry which is preliminary data.</text>
</comment>
<gene>
    <name evidence="2" type="ORF">LZZ85_01110</name>
</gene>
<keyword evidence="1" id="KW-0812">Transmembrane</keyword>
<dbReference type="RefSeq" id="WP_237868077.1">
    <property type="nucleotide sequence ID" value="NZ_JAKLTR010000001.1"/>
</dbReference>
<proteinExistence type="predicted"/>
<dbReference type="EMBL" id="JAKLTR010000001">
    <property type="protein sequence ID" value="MCG2612849.1"/>
    <property type="molecule type" value="Genomic_DNA"/>
</dbReference>
<accession>A0ABS9KKJ5</accession>
<feature type="transmembrane region" description="Helical" evidence="1">
    <location>
        <begin position="110"/>
        <end position="133"/>
    </location>
</feature>
<organism evidence="2 3">
    <name type="scientific">Terrimonas ginsenosidimutans</name>
    <dbReference type="NCBI Taxonomy" id="2908004"/>
    <lineage>
        <taxon>Bacteria</taxon>
        <taxon>Pseudomonadati</taxon>
        <taxon>Bacteroidota</taxon>
        <taxon>Chitinophagia</taxon>
        <taxon>Chitinophagales</taxon>
        <taxon>Chitinophagaceae</taxon>
        <taxon>Terrimonas</taxon>
    </lineage>
</organism>
<keyword evidence="1" id="KW-1133">Transmembrane helix</keyword>
<dbReference type="Proteomes" id="UP001165367">
    <property type="component" value="Unassembled WGS sequence"/>
</dbReference>
<keyword evidence="3" id="KW-1185">Reference proteome</keyword>
<sequence length="134" mass="15808">MILHLQITGYLLMILAIVHIVFPRYFNWKEELKDVSLINRQMMYIHTLFIGLVVFMMGALCVSSADDLLYTPLGNKICLGLCAFWSTRFVIQFIGYSSRLWKGKRFETSMHIIFSILWGYISWVFLMGCWRMYA</sequence>
<evidence type="ECO:0000313" key="2">
    <source>
        <dbReference type="EMBL" id="MCG2612849.1"/>
    </source>
</evidence>
<feature type="transmembrane region" description="Helical" evidence="1">
    <location>
        <begin position="43"/>
        <end position="65"/>
    </location>
</feature>
<name>A0ABS9KKJ5_9BACT</name>
<protein>
    <submittedName>
        <fullName evidence="2">Uncharacterized protein</fullName>
    </submittedName>
</protein>
<feature type="transmembrane region" description="Helical" evidence="1">
    <location>
        <begin position="77"/>
        <end position="98"/>
    </location>
</feature>
<reference evidence="2" key="1">
    <citation type="submission" date="2022-01" db="EMBL/GenBank/DDBJ databases">
        <authorList>
            <person name="Jo J.-H."/>
            <person name="Im W.-T."/>
        </authorList>
    </citation>
    <scope>NUCLEOTIDE SEQUENCE</scope>
    <source>
        <strain evidence="2">NA20</strain>
    </source>
</reference>